<keyword evidence="5" id="KW-1185">Reference proteome</keyword>
<dbReference type="SUPFAM" id="SSF55073">
    <property type="entry name" value="Nucleotide cyclase"/>
    <property type="match status" value="1"/>
</dbReference>
<keyword evidence="1" id="KW-0812">Transmembrane</keyword>
<keyword evidence="1" id="KW-0472">Membrane</keyword>
<sequence>MQTRRFRFNRGRGTADVDSVIMVGSGGRLRRLLLSRTVAVLVVVAVLGGLVWSLHGLSARERQRLVQQAEANAAGIVAATVNSHLHAWVRDGVGLSAEGAADLRRDAHQLRQAGRLGGIGIWRLDGTLLFADPPDGAQAITVSPADLARARAGVAWTTAGARVGEQASLRVFLPTHPDGAPEAAHTWLVAVDIPQDPAEGALTSAALRTQITLATMMLLLIGGLLALRRALLRGERRARTDALTGLANHEALVEACAATLPAATVERPAALLLIDLAEFKTINDTLGHLAGDKLLTQIAATLRGLVRAADLVARLGGDEFAVLLTDLPDAAAAQLRAEQLLAALRTATFELEGITLPVDASIGVVLAPRHGEHYLELLQRADVAMYEAKRGHKGTMLYDENRDGHTVDRLQLVGELRRALDRGEFVLHYQPKMALPDRSIYGVEALARWQHPSRGLLPPGEFLPLLESSGLIQPFSKWVVRTAARQAAAWREAGMPLKVAVNLSTRSLLSPALPATVLSIVSGADLPPSLLELEITETALMTNPDLAARVLAQLRARGVEVSIDDFGAGYTSLAFLRVLPITALKIDRSLVSGMLENACDRAVTEAVVDLGHRLGLRVIAEGVETEQLLDALADLGCDRAQGYAIARPMPPAELERWLNDENASEWSGTGSTARQRAGTALELIGRSGKRAQLAPDRQ</sequence>
<dbReference type="InterPro" id="IPR029787">
    <property type="entry name" value="Nucleotide_cyclase"/>
</dbReference>
<dbReference type="InterPro" id="IPR035919">
    <property type="entry name" value="EAL_sf"/>
</dbReference>
<organism evidence="4 5">
    <name type="scientific">Geodermatophilus ruber</name>
    <dbReference type="NCBI Taxonomy" id="504800"/>
    <lineage>
        <taxon>Bacteria</taxon>
        <taxon>Bacillati</taxon>
        <taxon>Actinomycetota</taxon>
        <taxon>Actinomycetes</taxon>
        <taxon>Geodermatophilales</taxon>
        <taxon>Geodermatophilaceae</taxon>
        <taxon>Geodermatophilus</taxon>
    </lineage>
</organism>
<dbReference type="InterPro" id="IPR050706">
    <property type="entry name" value="Cyclic-di-GMP_PDE-like"/>
</dbReference>
<dbReference type="SMART" id="SM00052">
    <property type="entry name" value="EAL"/>
    <property type="match status" value="1"/>
</dbReference>
<dbReference type="SUPFAM" id="SSF141868">
    <property type="entry name" value="EAL domain-like"/>
    <property type="match status" value="1"/>
</dbReference>
<dbReference type="Gene3D" id="3.30.70.270">
    <property type="match status" value="1"/>
</dbReference>
<dbReference type="PANTHER" id="PTHR33121:SF70">
    <property type="entry name" value="SIGNALING PROTEIN YKOW"/>
    <property type="match status" value="1"/>
</dbReference>
<dbReference type="GO" id="GO:0071111">
    <property type="term" value="F:cyclic-guanylate-specific phosphodiesterase activity"/>
    <property type="evidence" value="ECO:0007669"/>
    <property type="project" value="InterPro"/>
</dbReference>
<evidence type="ECO:0000313" key="4">
    <source>
        <dbReference type="EMBL" id="SFL29288.1"/>
    </source>
</evidence>
<feature type="domain" description="EAL" evidence="2">
    <location>
        <begin position="409"/>
        <end position="662"/>
    </location>
</feature>
<dbReference type="InterPro" id="IPR001633">
    <property type="entry name" value="EAL_dom"/>
</dbReference>
<dbReference type="EMBL" id="FOSW01000009">
    <property type="protein sequence ID" value="SFL29288.1"/>
    <property type="molecule type" value="Genomic_DNA"/>
</dbReference>
<dbReference type="Pfam" id="PF00990">
    <property type="entry name" value="GGDEF"/>
    <property type="match status" value="1"/>
</dbReference>
<evidence type="ECO:0000256" key="1">
    <source>
        <dbReference type="SAM" id="Phobius"/>
    </source>
</evidence>
<dbReference type="CDD" id="cd01949">
    <property type="entry name" value="GGDEF"/>
    <property type="match status" value="1"/>
</dbReference>
<accession>A0A1I4GGW7</accession>
<dbReference type="PANTHER" id="PTHR33121">
    <property type="entry name" value="CYCLIC DI-GMP PHOSPHODIESTERASE PDEF"/>
    <property type="match status" value="1"/>
</dbReference>
<dbReference type="PROSITE" id="PS50883">
    <property type="entry name" value="EAL"/>
    <property type="match status" value="1"/>
</dbReference>
<dbReference type="AlphaFoldDB" id="A0A1I4GGW7"/>
<protein>
    <submittedName>
        <fullName evidence="4">Diguanylate cyclase (GGDEF) domain-containing protein</fullName>
    </submittedName>
</protein>
<feature type="domain" description="GGDEF" evidence="3">
    <location>
        <begin position="267"/>
        <end position="400"/>
    </location>
</feature>
<gene>
    <name evidence="4" type="ORF">SAMN04488085_1092</name>
</gene>
<name>A0A1I4GGW7_9ACTN</name>
<dbReference type="Gene3D" id="3.20.20.450">
    <property type="entry name" value="EAL domain"/>
    <property type="match status" value="1"/>
</dbReference>
<dbReference type="Pfam" id="PF00563">
    <property type="entry name" value="EAL"/>
    <property type="match status" value="1"/>
</dbReference>
<keyword evidence="1" id="KW-1133">Transmembrane helix</keyword>
<dbReference type="SMART" id="SM00267">
    <property type="entry name" value="GGDEF"/>
    <property type="match status" value="1"/>
</dbReference>
<evidence type="ECO:0000259" key="2">
    <source>
        <dbReference type="PROSITE" id="PS50883"/>
    </source>
</evidence>
<dbReference type="InterPro" id="IPR000160">
    <property type="entry name" value="GGDEF_dom"/>
</dbReference>
<reference evidence="4 5" key="1">
    <citation type="submission" date="2016-10" db="EMBL/GenBank/DDBJ databases">
        <authorList>
            <person name="de Groot N.N."/>
        </authorList>
    </citation>
    <scope>NUCLEOTIDE SEQUENCE [LARGE SCALE GENOMIC DNA]</scope>
    <source>
        <strain evidence="4 5">DSM 45317</strain>
    </source>
</reference>
<feature type="transmembrane region" description="Helical" evidence="1">
    <location>
        <begin position="38"/>
        <end position="57"/>
    </location>
</feature>
<dbReference type="InterPro" id="IPR043128">
    <property type="entry name" value="Rev_trsase/Diguanyl_cyclase"/>
</dbReference>
<dbReference type="Proteomes" id="UP000199152">
    <property type="component" value="Unassembled WGS sequence"/>
</dbReference>
<dbReference type="STRING" id="504800.SAMN04488085_1092"/>
<dbReference type="PROSITE" id="PS50887">
    <property type="entry name" value="GGDEF"/>
    <property type="match status" value="1"/>
</dbReference>
<dbReference type="CDD" id="cd01948">
    <property type="entry name" value="EAL"/>
    <property type="match status" value="1"/>
</dbReference>
<evidence type="ECO:0000259" key="3">
    <source>
        <dbReference type="PROSITE" id="PS50887"/>
    </source>
</evidence>
<proteinExistence type="predicted"/>
<dbReference type="InParanoid" id="A0A1I4GGW7"/>
<evidence type="ECO:0000313" key="5">
    <source>
        <dbReference type="Proteomes" id="UP000199152"/>
    </source>
</evidence>
<dbReference type="NCBIfam" id="TIGR00254">
    <property type="entry name" value="GGDEF"/>
    <property type="match status" value="1"/>
</dbReference>